<comment type="caution">
    <text evidence="4">The sequence shown here is derived from an EMBL/GenBank/DDBJ whole genome shotgun (WGS) entry which is preliminary data.</text>
</comment>
<feature type="compositionally biased region" description="Polar residues" evidence="1">
    <location>
        <begin position="274"/>
        <end position="288"/>
    </location>
</feature>
<evidence type="ECO:0000313" key="4">
    <source>
        <dbReference type="EMBL" id="KAK2566635.1"/>
    </source>
</evidence>
<reference evidence="4" key="2">
    <citation type="journal article" date="2023" name="Science">
        <title>Genomic signatures of disease resistance in endangered staghorn corals.</title>
        <authorList>
            <person name="Vollmer S.V."/>
            <person name="Selwyn J.D."/>
            <person name="Despard B.A."/>
            <person name="Roesel C.L."/>
        </authorList>
    </citation>
    <scope>NUCLEOTIDE SEQUENCE</scope>
    <source>
        <strain evidence="4">K2</strain>
    </source>
</reference>
<keyword evidence="2" id="KW-1133">Transmembrane helix</keyword>
<reference evidence="4" key="1">
    <citation type="journal article" date="2023" name="G3 (Bethesda)">
        <title>Whole genome assembly and annotation of the endangered Caribbean coral Acropora cervicornis.</title>
        <authorList>
            <person name="Selwyn J.D."/>
            <person name="Vollmer S.V."/>
        </authorList>
    </citation>
    <scope>NUCLEOTIDE SEQUENCE</scope>
    <source>
        <strain evidence="4">K2</strain>
    </source>
</reference>
<dbReference type="GO" id="GO:0007165">
    <property type="term" value="P:signal transduction"/>
    <property type="evidence" value="ECO:0007669"/>
    <property type="project" value="InterPro"/>
</dbReference>
<dbReference type="InterPro" id="IPR011029">
    <property type="entry name" value="DEATH-like_dom_sf"/>
</dbReference>
<feature type="transmembrane region" description="Helical" evidence="2">
    <location>
        <begin position="118"/>
        <end position="137"/>
    </location>
</feature>
<dbReference type="SMART" id="SM00005">
    <property type="entry name" value="DEATH"/>
    <property type="match status" value="1"/>
</dbReference>
<dbReference type="Pfam" id="PF00531">
    <property type="entry name" value="Death"/>
    <property type="match status" value="1"/>
</dbReference>
<feature type="domain" description="Death" evidence="3">
    <location>
        <begin position="314"/>
        <end position="390"/>
    </location>
</feature>
<evidence type="ECO:0000259" key="3">
    <source>
        <dbReference type="PROSITE" id="PS50017"/>
    </source>
</evidence>
<dbReference type="InterPro" id="IPR016729">
    <property type="entry name" value="FADD"/>
</dbReference>
<feature type="region of interest" description="Disordered" evidence="1">
    <location>
        <begin position="263"/>
        <end position="298"/>
    </location>
</feature>
<keyword evidence="2" id="KW-0812">Transmembrane</keyword>
<dbReference type="InterPro" id="IPR000488">
    <property type="entry name" value="Death_dom"/>
</dbReference>
<dbReference type="EMBL" id="JARQWQ010000016">
    <property type="protein sequence ID" value="KAK2566635.1"/>
    <property type="molecule type" value="Genomic_DNA"/>
</dbReference>
<evidence type="ECO:0000256" key="2">
    <source>
        <dbReference type="SAM" id="Phobius"/>
    </source>
</evidence>
<dbReference type="SUPFAM" id="SSF47986">
    <property type="entry name" value="DEATH domain"/>
    <property type="match status" value="1"/>
</dbReference>
<keyword evidence="5" id="KW-1185">Reference proteome</keyword>
<feature type="transmembrane region" description="Helical" evidence="2">
    <location>
        <begin position="222"/>
        <end position="244"/>
    </location>
</feature>
<feature type="transmembrane region" description="Helical" evidence="2">
    <location>
        <begin position="58"/>
        <end position="76"/>
    </location>
</feature>
<dbReference type="InterPro" id="IPR038359">
    <property type="entry name" value="Connexin_N_sf"/>
</dbReference>
<dbReference type="Gene3D" id="1.20.1440.80">
    <property type="entry name" value="Gap junction channel protein cysteine-rich domain"/>
    <property type="match status" value="1"/>
</dbReference>
<dbReference type="Gene3D" id="1.10.533.10">
    <property type="entry name" value="Death Domain, Fas"/>
    <property type="match status" value="1"/>
</dbReference>
<keyword evidence="2" id="KW-0472">Membrane</keyword>
<accession>A0AAD9QT58</accession>
<dbReference type="Proteomes" id="UP001249851">
    <property type="component" value="Unassembled WGS sequence"/>
</dbReference>
<gene>
    <name evidence="4" type="ORF">P5673_009289</name>
</gene>
<feature type="transmembrane region" description="Helical" evidence="2">
    <location>
        <begin position="165"/>
        <end position="184"/>
    </location>
</feature>
<dbReference type="CDD" id="cd01670">
    <property type="entry name" value="Death"/>
    <property type="match status" value="1"/>
</dbReference>
<dbReference type="PROSITE" id="PS50017">
    <property type="entry name" value="DEATH_DOMAIN"/>
    <property type="match status" value="1"/>
</dbReference>
<dbReference type="PANTHER" id="PTHR15077">
    <property type="entry name" value="FAS-ASSOCIATING DEATH DOMAIN-CONTAINING PROTEIN FADD"/>
    <property type="match status" value="1"/>
</dbReference>
<protein>
    <recommendedName>
        <fullName evidence="3">Death domain-containing protein</fullName>
    </recommendedName>
</protein>
<organism evidence="4 5">
    <name type="scientific">Acropora cervicornis</name>
    <name type="common">Staghorn coral</name>
    <dbReference type="NCBI Taxonomy" id="6130"/>
    <lineage>
        <taxon>Eukaryota</taxon>
        <taxon>Metazoa</taxon>
        <taxon>Cnidaria</taxon>
        <taxon>Anthozoa</taxon>
        <taxon>Hexacorallia</taxon>
        <taxon>Scleractinia</taxon>
        <taxon>Astrocoeniina</taxon>
        <taxon>Acroporidae</taxon>
        <taxon>Acropora</taxon>
    </lineage>
</organism>
<evidence type="ECO:0000256" key="1">
    <source>
        <dbReference type="SAM" id="MobiDB-lite"/>
    </source>
</evidence>
<evidence type="ECO:0000313" key="5">
    <source>
        <dbReference type="Proteomes" id="UP001249851"/>
    </source>
</evidence>
<dbReference type="AlphaFoldDB" id="A0AAD9QT58"/>
<proteinExistence type="predicted"/>
<name>A0AAD9QT58_ACRCE</name>
<sequence>MGNRKKKEKHEIGRSDSGISGCWQESREEKFPDTKIKMNINTVVDYLLSLFKLESQSVFGGVRFVLTWLMFPILLVKLDTGSGRQGFSCSSEADDGITRQCFSKYSADMSSFLHPNTFAWMTAVTLVVLWSSIILYSSKHLKKVRRKTDFSEKQQLCHELWKKSLLHVCCEALVIILILIFFYYTQEISLPETYNCSVWNASKEIIQTCEDVHHREKSKLNWVYVFMMVFLIVLCIVTIFHALCHKERFINDLLDLNTNENEADDDSNYHRSANDGSGGFTNTNNHSEQPVAPVGHKRCNVDPAQGLDDICQDLADDISKDWKKLGRRLSISKANLDSIDLENPSVFEKSIAMLNKWRENSGKKATVKVLTEALKKIGRKDILDKMPRTEGGLALCNTETDSISDLKRVTKATFVCYRLDDTLDGFNVFTLSKTVPGIKFAFYAFKWLHQVVGMDSPTLHSTVITAKEGALRLVSQPASRYTDSS</sequence>
<feature type="region of interest" description="Disordered" evidence="1">
    <location>
        <begin position="1"/>
        <end position="20"/>
    </location>
</feature>